<feature type="domain" description="BTB" evidence="3">
    <location>
        <begin position="48"/>
        <end position="124"/>
    </location>
</feature>
<dbReference type="InterPro" id="IPR011333">
    <property type="entry name" value="SKP1/BTB/POZ_sf"/>
</dbReference>
<dbReference type="OrthoDB" id="6359943at2759"/>
<comment type="caution">
    <text evidence="4">The sequence shown here is derived from an EMBL/GenBank/DDBJ whole genome shotgun (WGS) entry which is preliminary data.</text>
</comment>
<feature type="compositionally biased region" description="Pro residues" evidence="2">
    <location>
        <begin position="657"/>
        <end position="674"/>
    </location>
</feature>
<accession>A0A836C2V3</accession>
<dbReference type="EMBL" id="JAEHOE010000015">
    <property type="protein sequence ID" value="KAG2497113.1"/>
    <property type="molecule type" value="Genomic_DNA"/>
</dbReference>
<feature type="compositionally biased region" description="Low complexity" evidence="2">
    <location>
        <begin position="364"/>
        <end position="373"/>
    </location>
</feature>
<sequence>MRGKPRRGTDSGHEPPVGLVTHAATALRDPAVYADAVFETAWRSRRFPDICLRAFGQSYALHRVILASQSSYFATLLRWVELNPTGRVAGAGDGQEDAGLPAHDLLLGEDVTQRGFEWILEYFYASPNSTIGSDNAFDVLAAAHYLGVTAVQSACVEFLSQHLDPTNLTACLAWATRADHGEASDMLSAACRRVLALRLPRNLPAWAPALPHIEPRTLLDILASDDLAVQSEYDRYQLVKEVSGLFLAAEAEGVSACGQTVTSAAFDGTADDDGLGAAARDASGGAELQRLLSSALHISDERLAHHLQLSRSCPAAIPATPRAAAAAGGGSAATAAASATARLAALSGGTSPPCSAGVTGTWPSSQSSSRSTIRSSESCVLGVASFASEDPLGPIDSLGANNVAVSGGGCHELEPLAELVMAPPPALAKSASLAAAAAPLPVASSPTAAETVQMLLHSAVRYEHLTVPQLMAVRSEGLVAPHVLAAALWSRTRLDFEVHCAAATPTPTPSSRPASASSAASSGAAASSAASQSLCTAVELEAEPPFRRPYRMCWRLTVGALRKLQPSDMLQSDQHEYAGARWQLRLCAPSGAGGGGGGGGGEGRLGLYVGRHLMPGVLPPVPSSPYSHAPVPQPQPPAAAGAGGGGGGNQHRGNRPPAQPRHQPPPVASRPPLPFCAYADRQPVLRSRCRLAALQSDNTALQGRLVLGDTGAFDADFVAGGYYGRGGLVARGDLAALDEEAEVLVFATLEALVGGEEEAGEERGRGGVRPQAGEVVA</sequence>
<dbReference type="InterPro" id="IPR000210">
    <property type="entry name" value="BTB/POZ_dom"/>
</dbReference>
<evidence type="ECO:0000259" key="3">
    <source>
        <dbReference type="PROSITE" id="PS50097"/>
    </source>
</evidence>
<proteinExistence type="predicted"/>
<reference evidence="4" key="1">
    <citation type="journal article" date="2020" name="bioRxiv">
        <title>Comparative genomics of Chlamydomonas.</title>
        <authorList>
            <person name="Craig R.J."/>
            <person name="Hasan A.R."/>
            <person name="Ness R.W."/>
            <person name="Keightley P.D."/>
        </authorList>
    </citation>
    <scope>NUCLEOTIDE SEQUENCE</scope>
    <source>
        <strain evidence="4">CCAP 11/70</strain>
    </source>
</reference>
<dbReference type="SUPFAM" id="SSF54695">
    <property type="entry name" value="POZ domain"/>
    <property type="match status" value="1"/>
</dbReference>
<name>A0A836C2V3_9CHLO</name>
<gene>
    <name evidence="4" type="ORF">HYH03_004704</name>
</gene>
<feature type="region of interest" description="Disordered" evidence="2">
    <location>
        <begin position="756"/>
        <end position="777"/>
    </location>
</feature>
<evidence type="ECO:0000256" key="2">
    <source>
        <dbReference type="SAM" id="MobiDB-lite"/>
    </source>
</evidence>
<dbReference type="Proteomes" id="UP000612055">
    <property type="component" value="Unassembled WGS sequence"/>
</dbReference>
<dbReference type="AlphaFoldDB" id="A0A836C2V3"/>
<feature type="region of interest" description="Disordered" evidence="2">
    <location>
        <begin position="619"/>
        <end position="674"/>
    </location>
</feature>
<protein>
    <recommendedName>
        <fullName evidence="3">BTB domain-containing protein</fullName>
    </recommendedName>
</protein>
<evidence type="ECO:0000313" key="4">
    <source>
        <dbReference type="EMBL" id="KAG2497113.1"/>
    </source>
</evidence>
<dbReference type="PANTHER" id="PTHR47369:SF1">
    <property type="entry name" value="BTB_POZ DOMAIN-CONTAINING PROTEIN"/>
    <property type="match status" value="1"/>
</dbReference>
<feature type="region of interest" description="Disordered" evidence="2">
    <location>
        <begin position="350"/>
        <end position="373"/>
    </location>
</feature>
<evidence type="ECO:0000256" key="1">
    <source>
        <dbReference type="ARBA" id="ARBA00004906"/>
    </source>
</evidence>
<comment type="pathway">
    <text evidence="1">Protein modification; protein ubiquitination.</text>
</comment>
<dbReference type="Pfam" id="PF00651">
    <property type="entry name" value="BTB"/>
    <property type="match status" value="1"/>
</dbReference>
<evidence type="ECO:0000313" key="5">
    <source>
        <dbReference type="Proteomes" id="UP000612055"/>
    </source>
</evidence>
<dbReference type="Gene3D" id="3.30.710.10">
    <property type="entry name" value="Potassium Channel Kv1.1, Chain A"/>
    <property type="match status" value="1"/>
</dbReference>
<dbReference type="PROSITE" id="PS50097">
    <property type="entry name" value="BTB"/>
    <property type="match status" value="1"/>
</dbReference>
<keyword evidence="5" id="KW-1185">Reference proteome</keyword>
<feature type="compositionally biased region" description="Gly residues" evidence="2">
    <location>
        <begin position="641"/>
        <end position="650"/>
    </location>
</feature>
<dbReference type="PANTHER" id="PTHR47369">
    <property type="entry name" value="BTB/POZ DOMAIN-CONTAINING PROTEIN"/>
    <property type="match status" value="1"/>
</dbReference>
<dbReference type="SMART" id="SM00225">
    <property type="entry name" value="BTB"/>
    <property type="match status" value="1"/>
</dbReference>
<organism evidence="4 5">
    <name type="scientific">Edaphochlamys debaryana</name>
    <dbReference type="NCBI Taxonomy" id="47281"/>
    <lineage>
        <taxon>Eukaryota</taxon>
        <taxon>Viridiplantae</taxon>
        <taxon>Chlorophyta</taxon>
        <taxon>core chlorophytes</taxon>
        <taxon>Chlorophyceae</taxon>
        <taxon>CS clade</taxon>
        <taxon>Chlamydomonadales</taxon>
        <taxon>Chlamydomonadales incertae sedis</taxon>
        <taxon>Edaphochlamys</taxon>
    </lineage>
</organism>